<dbReference type="AlphaFoldDB" id="A0A0M3INA0"/>
<keyword evidence="1" id="KW-1185">Reference proteome</keyword>
<dbReference type="InterPro" id="IPR036872">
    <property type="entry name" value="CH_dom_sf"/>
</dbReference>
<dbReference type="WBParaSite" id="ALUE_0002022801-mRNA-1">
    <property type="protein sequence ID" value="ALUE_0002022801-mRNA-1"/>
    <property type="gene ID" value="ALUE_0002022801"/>
</dbReference>
<evidence type="ECO:0000313" key="2">
    <source>
        <dbReference type="WBParaSite" id="ALUE_0002022801-mRNA-1"/>
    </source>
</evidence>
<name>A0A0M3INA0_ASCLU</name>
<proteinExistence type="predicted"/>
<accession>A0A0M3INA0</accession>
<organism evidence="1 2">
    <name type="scientific">Ascaris lumbricoides</name>
    <name type="common">Giant roundworm</name>
    <dbReference type="NCBI Taxonomy" id="6252"/>
    <lineage>
        <taxon>Eukaryota</taxon>
        <taxon>Metazoa</taxon>
        <taxon>Ecdysozoa</taxon>
        <taxon>Nematoda</taxon>
        <taxon>Chromadorea</taxon>
        <taxon>Rhabditida</taxon>
        <taxon>Spirurina</taxon>
        <taxon>Ascaridomorpha</taxon>
        <taxon>Ascaridoidea</taxon>
        <taxon>Ascarididae</taxon>
        <taxon>Ascaris</taxon>
    </lineage>
</organism>
<reference evidence="2" key="1">
    <citation type="submission" date="2017-02" db="UniProtKB">
        <authorList>
            <consortium name="WormBaseParasite"/>
        </authorList>
    </citation>
    <scope>IDENTIFICATION</scope>
</reference>
<dbReference type="Proteomes" id="UP000036681">
    <property type="component" value="Unplaced"/>
</dbReference>
<dbReference type="Gene3D" id="1.10.418.10">
    <property type="entry name" value="Calponin-like domain"/>
    <property type="match status" value="1"/>
</dbReference>
<protein>
    <submittedName>
        <fullName evidence="2">Uncharacterized protein</fullName>
    </submittedName>
</protein>
<sequence>MPQIISGNDEEFWKEPLGAWIKDCISGCDALIPESTWRRDERRNTVLQFTELCDGFVFNLLFVFVDADSLNVVVMRDANIAVTDMTTRMKHFSTLIQNIYSFYRVRWFLLYY</sequence>
<evidence type="ECO:0000313" key="1">
    <source>
        <dbReference type="Proteomes" id="UP000036681"/>
    </source>
</evidence>